<sequence length="560" mass="61919">MHPPKASSTPIDGTSREGNDSHREGEESFPPPKSGEQSNDQNANDSSISTKSTSDENLPPKRSADNRVLFPEKLMRILDSKKYESIFSWNKAGDAIIIHKPYELISEVLTTHFGAKDDMKYDSFLRKLYRWGFSKLIVGGKSSEGEHLYIHENFREGDYESCSKVVCISKPSTTRPRRRPKSHDHTNQGGQAISDLGGPQLQIYNSSFLHASHHGLNFGPPSLLQRIEDQNTATVSKTHNGTLVNGNDTHINNMLAPNQQWYNNNNAAMTPEGRYLQMQLLQMANMDPSSVNGMGLGHQQHQQVENLSAQNHQLSSHATHAIPLAPQNYTSAPLSSRLPSHTNQATQPFHASSSSQFLGNTSAAEISHKIDTIRQENSVLQQLADNFFRQSTSSRLQVPQHQNAVERTSAPINMTNASHQGDNRGVSGTDLTRNHSNLFTDSTLRQLLREREIIQNTEHLLRNQPPRSQRANAMGLNTSTRSESVPAAGSLANNFLQQDRVIGTGAQQGQERSNLPMSAEQLQACLLLAEISNNSMGLVRNTGGVNGDCGPPSSQRRRLH</sequence>
<keyword evidence="2" id="KW-0238">DNA-binding</keyword>
<dbReference type="AlphaFoldDB" id="A0A7S3Q035"/>
<name>A0A7S3Q035_9STRA</name>
<comment type="similarity">
    <text evidence="4">Belongs to the HSF family.</text>
</comment>
<evidence type="ECO:0000259" key="6">
    <source>
        <dbReference type="SMART" id="SM00415"/>
    </source>
</evidence>
<feature type="region of interest" description="Disordered" evidence="5">
    <location>
        <begin position="171"/>
        <end position="194"/>
    </location>
</feature>
<evidence type="ECO:0000313" key="7">
    <source>
        <dbReference type="EMBL" id="CAE0461390.1"/>
    </source>
</evidence>
<dbReference type="InterPro" id="IPR036388">
    <property type="entry name" value="WH-like_DNA-bd_sf"/>
</dbReference>
<feature type="domain" description="HSF-type DNA-binding" evidence="6">
    <location>
        <begin position="66"/>
        <end position="168"/>
    </location>
</feature>
<keyword evidence="3" id="KW-0539">Nucleus</keyword>
<dbReference type="PANTHER" id="PTHR10015:SF206">
    <property type="entry name" value="HSF-TYPE DNA-BINDING DOMAIN-CONTAINING PROTEIN"/>
    <property type="match status" value="1"/>
</dbReference>
<evidence type="ECO:0000256" key="4">
    <source>
        <dbReference type="RuleBase" id="RU004020"/>
    </source>
</evidence>
<dbReference type="PANTHER" id="PTHR10015">
    <property type="entry name" value="HEAT SHOCK TRANSCRIPTION FACTOR"/>
    <property type="match status" value="1"/>
</dbReference>
<evidence type="ECO:0000256" key="5">
    <source>
        <dbReference type="SAM" id="MobiDB-lite"/>
    </source>
</evidence>
<evidence type="ECO:0000256" key="2">
    <source>
        <dbReference type="ARBA" id="ARBA00023125"/>
    </source>
</evidence>
<evidence type="ECO:0000256" key="1">
    <source>
        <dbReference type="ARBA" id="ARBA00004123"/>
    </source>
</evidence>
<comment type="subcellular location">
    <subcellularLocation>
        <location evidence="1">Nucleus</location>
    </subcellularLocation>
</comment>
<dbReference type="GO" id="GO:0003700">
    <property type="term" value="F:DNA-binding transcription factor activity"/>
    <property type="evidence" value="ECO:0007669"/>
    <property type="project" value="InterPro"/>
</dbReference>
<proteinExistence type="inferred from homology"/>
<feature type="region of interest" description="Disordered" evidence="5">
    <location>
        <begin position="334"/>
        <end position="356"/>
    </location>
</feature>
<feature type="compositionally biased region" description="Polar residues" evidence="5">
    <location>
        <begin position="1"/>
        <end position="12"/>
    </location>
</feature>
<accession>A0A7S3Q035</accession>
<feature type="region of interest" description="Disordered" evidence="5">
    <location>
        <begin position="1"/>
        <end position="65"/>
    </location>
</feature>
<dbReference type="Pfam" id="PF00447">
    <property type="entry name" value="HSF_DNA-bind"/>
    <property type="match status" value="1"/>
</dbReference>
<reference evidence="7" key="1">
    <citation type="submission" date="2021-01" db="EMBL/GenBank/DDBJ databases">
        <authorList>
            <person name="Corre E."/>
            <person name="Pelletier E."/>
            <person name="Niang G."/>
            <person name="Scheremetjew M."/>
            <person name="Finn R."/>
            <person name="Kale V."/>
            <person name="Holt S."/>
            <person name="Cochrane G."/>
            <person name="Meng A."/>
            <person name="Brown T."/>
            <person name="Cohen L."/>
        </authorList>
    </citation>
    <scope>NUCLEOTIDE SEQUENCE</scope>
    <source>
        <strain evidence="7">MM31A-1</strain>
    </source>
</reference>
<organism evidence="7">
    <name type="scientific">Chaetoceros debilis</name>
    <dbReference type="NCBI Taxonomy" id="122233"/>
    <lineage>
        <taxon>Eukaryota</taxon>
        <taxon>Sar</taxon>
        <taxon>Stramenopiles</taxon>
        <taxon>Ochrophyta</taxon>
        <taxon>Bacillariophyta</taxon>
        <taxon>Coscinodiscophyceae</taxon>
        <taxon>Chaetocerotophycidae</taxon>
        <taxon>Chaetocerotales</taxon>
        <taxon>Chaetocerotaceae</taxon>
        <taxon>Chaetoceros</taxon>
    </lineage>
</organism>
<dbReference type="GO" id="GO:0005634">
    <property type="term" value="C:nucleus"/>
    <property type="evidence" value="ECO:0007669"/>
    <property type="project" value="UniProtKB-SubCell"/>
</dbReference>
<dbReference type="EMBL" id="HBIO01008190">
    <property type="protein sequence ID" value="CAE0461390.1"/>
    <property type="molecule type" value="Transcribed_RNA"/>
</dbReference>
<dbReference type="Gene3D" id="1.10.10.10">
    <property type="entry name" value="Winged helix-like DNA-binding domain superfamily/Winged helix DNA-binding domain"/>
    <property type="match status" value="1"/>
</dbReference>
<dbReference type="InterPro" id="IPR000232">
    <property type="entry name" value="HSF_DNA-bd"/>
</dbReference>
<dbReference type="SMART" id="SM00415">
    <property type="entry name" value="HSF"/>
    <property type="match status" value="1"/>
</dbReference>
<gene>
    <name evidence="7" type="ORF">CDEB00056_LOCUS6231</name>
</gene>
<evidence type="ECO:0000256" key="3">
    <source>
        <dbReference type="ARBA" id="ARBA00023242"/>
    </source>
</evidence>
<dbReference type="SUPFAM" id="SSF46785">
    <property type="entry name" value="Winged helix' DNA-binding domain"/>
    <property type="match status" value="1"/>
</dbReference>
<dbReference type="GO" id="GO:0043565">
    <property type="term" value="F:sequence-specific DNA binding"/>
    <property type="evidence" value="ECO:0007669"/>
    <property type="project" value="InterPro"/>
</dbReference>
<feature type="region of interest" description="Disordered" evidence="5">
    <location>
        <begin position="414"/>
        <end position="434"/>
    </location>
</feature>
<feature type="compositionally biased region" description="Basic and acidic residues" evidence="5">
    <location>
        <begin position="14"/>
        <end position="26"/>
    </location>
</feature>
<feature type="compositionally biased region" description="Polar residues" evidence="5">
    <location>
        <begin position="35"/>
        <end position="56"/>
    </location>
</feature>
<protein>
    <recommendedName>
        <fullName evidence="6">HSF-type DNA-binding domain-containing protein</fullName>
    </recommendedName>
</protein>
<dbReference type="InterPro" id="IPR036390">
    <property type="entry name" value="WH_DNA-bd_sf"/>
</dbReference>